<dbReference type="RefSeq" id="WP_034986671.1">
    <property type="nucleotide sequence ID" value="NZ_AYZF01000017.1"/>
</dbReference>
<sequence length="182" mass="20977">MSFEEKMLETKHIFKGKVIDLDVETVLLPDGNKATREIIRHHGAVGIICITAANKIVLVKQWRQPLRKSTLEIPAGKIEPSEKDPLKTVKRELNEEVRLSAKKFEFVTSFYTSPGFADEKMFLYRAHELSAVENSLPRDDGEFLNILELSPEQVDEEIKKGTICDSKTLMAIWYWKMNRIKE</sequence>
<dbReference type="OrthoDB" id="9806150at2"/>
<name>A0A023CU40_9LACO</name>
<evidence type="ECO:0000313" key="4">
    <source>
        <dbReference type="EMBL" id="KRN05266.1"/>
    </source>
</evidence>
<dbReference type="Gene3D" id="3.90.79.10">
    <property type="entry name" value="Nucleoside Triphosphate Pyrophosphohydrolase"/>
    <property type="match status" value="1"/>
</dbReference>
<dbReference type="eggNOG" id="COG0494">
    <property type="taxonomic scope" value="Bacteria"/>
</dbReference>
<organism evidence="4 5">
    <name type="scientific">Liquorilactobacillus sucicola DSM 21376 = JCM 15457</name>
    <dbReference type="NCBI Taxonomy" id="1423806"/>
    <lineage>
        <taxon>Bacteria</taxon>
        <taxon>Bacillati</taxon>
        <taxon>Bacillota</taxon>
        <taxon>Bacilli</taxon>
        <taxon>Lactobacillales</taxon>
        <taxon>Lactobacillaceae</taxon>
        <taxon>Liquorilactobacillus</taxon>
    </lineage>
</organism>
<dbReference type="PATRIC" id="fig|1423806.3.peg.1845"/>
<dbReference type="SUPFAM" id="SSF55811">
    <property type="entry name" value="Nudix"/>
    <property type="match status" value="1"/>
</dbReference>
<gene>
    <name evidence="4" type="ORF">FD15_GL001813</name>
</gene>
<dbReference type="GO" id="GO:0019693">
    <property type="term" value="P:ribose phosphate metabolic process"/>
    <property type="evidence" value="ECO:0007669"/>
    <property type="project" value="TreeGrafter"/>
</dbReference>
<keyword evidence="5" id="KW-1185">Reference proteome</keyword>
<proteinExistence type="predicted"/>
<dbReference type="FunFam" id="3.90.79.10:FF:000024">
    <property type="entry name" value="ADP-ribose pyrophosphatase"/>
    <property type="match status" value="1"/>
</dbReference>
<comment type="cofactor">
    <cofactor evidence="1">
        <name>Mg(2+)</name>
        <dbReference type="ChEBI" id="CHEBI:18420"/>
    </cofactor>
</comment>
<dbReference type="Pfam" id="PF00293">
    <property type="entry name" value="NUDIX"/>
    <property type="match status" value="1"/>
</dbReference>
<dbReference type="CDD" id="cd03424">
    <property type="entry name" value="NUDIX_ADPRase_Nudt5_UGPPase_Nudt14"/>
    <property type="match status" value="1"/>
</dbReference>
<dbReference type="EMBL" id="AYZF01000017">
    <property type="protein sequence ID" value="KRN05266.1"/>
    <property type="molecule type" value="Genomic_DNA"/>
</dbReference>
<dbReference type="PANTHER" id="PTHR11839:SF18">
    <property type="entry name" value="NUDIX HYDROLASE DOMAIN-CONTAINING PROTEIN"/>
    <property type="match status" value="1"/>
</dbReference>
<evidence type="ECO:0000256" key="2">
    <source>
        <dbReference type="ARBA" id="ARBA00022801"/>
    </source>
</evidence>
<dbReference type="InterPro" id="IPR015797">
    <property type="entry name" value="NUDIX_hydrolase-like_dom_sf"/>
</dbReference>
<dbReference type="PANTHER" id="PTHR11839">
    <property type="entry name" value="UDP/ADP-SUGAR PYROPHOSPHATASE"/>
    <property type="match status" value="1"/>
</dbReference>
<evidence type="ECO:0000259" key="3">
    <source>
        <dbReference type="PROSITE" id="PS51462"/>
    </source>
</evidence>
<dbReference type="Proteomes" id="UP000050961">
    <property type="component" value="Unassembled WGS sequence"/>
</dbReference>
<comment type="caution">
    <text evidence="4">The sequence shown here is derived from an EMBL/GenBank/DDBJ whole genome shotgun (WGS) entry which is preliminary data.</text>
</comment>
<dbReference type="GO" id="GO:0006753">
    <property type="term" value="P:nucleoside phosphate metabolic process"/>
    <property type="evidence" value="ECO:0007669"/>
    <property type="project" value="TreeGrafter"/>
</dbReference>
<reference evidence="4 5" key="1">
    <citation type="journal article" date="2015" name="Genome Announc.">
        <title>Expanding the biotechnology potential of lactobacilli through comparative genomics of 213 strains and associated genera.</title>
        <authorList>
            <person name="Sun Z."/>
            <person name="Harris H.M."/>
            <person name="McCann A."/>
            <person name="Guo C."/>
            <person name="Argimon S."/>
            <person name="Zhang W."/>
            <person name="Yang X."/>
            <person name="Jeffery I.B."/>
            <person name="Cooney J.C."/>
            <person name="Kagawa T.F."/>
            <person name="Liu W."/>
            <person name="Song Y."/>
            <person name="Salvetti E."/>
            <person name="Wrobel A."/>
            <person name="Rasinkangas P."/>
            <person name="Parkhill J."/>
            <person name="Rea M.C."/>
            <person name="O'Sullivan O."/>
            <person name="Ritari J."/>
            <person name="Douillard F.P."/>
            <person name="Paul Ross R."/>
            <person name="Yang R."/>
            <person name="Briner A.E."/>
            <person name="Felis G.E."/>
            <person name="de Vos W.M."/>
            <person name="Barrangou R."/>
            <person name="Klaenhammer T.R."/>
            <person name="Caufield P.W."/>
            <person name="Cui Y."/>
            <person name="Zhang H."/>
            <person name="O'Toole P.W."/>
        </authorList>
    </citation>
    <scope>NUCLEOTIDE SEQUENCE [LARGE SCALE GENOMIC DNA]</scope>
    <source>
        <strain evidence="4 5">DSM 21376</strain>
    </source>
</reference>
<dbReference type="PROSITE" id="PS51462">
    <property type="entry name" value="NUDIX"/>
    <property type="match status" value="1"/>
</dbReference>
<evidence type="ECO:0000256" key="1">
    <source>
        <dbReference type="ARBA" id="ARBA00001946"/>
    </source>
</evidence>
<dbReference type="STRING" id="1423806.FD15_GL001813"/>
<dbReference type="AlphaFoldDB" id="A0A023CU40"/>
<dbReference type="InterPro" id="IPR000086">
    <property type="entry name" value="NUDIX_hydrolase_dom"/>
</dbReference>
<dbReference type="GO" id="GO:0016787">
    <property type="term" value="F:hydrolase activity"/>
    <property type="evidence" value="ECO:0007669"/>
    <property type="project" value="UniProtKB-KW"/>
</dbReference>
<evidence type="ECO:0000313" key="5">
    <source>
        <dbReference type="Proteomes" id="UP000050961"/>
    </source>
</evidence>
<keyword evidence="2" id="KW-0378">Hydrolase</keyword>
<feature type="domain" description="Nudix hydrolase" evidence="3">
    <location>
        <begin position="40"/>
        <end position="171"/>
    </location>
</feature>
<dbReference type="GO" id="GO:0005829">
    <property type="term" value="C:cytosol"/>
    <property type="evidence" value="ECO:0007669"/>
    <property type="project" value="TreeGrafter"/>
</dbReference>
<protein>
    <submittedName>
        <fullName evidence="4">ADP-ribose pyrophosphatase</fullName>
    </submittedName>
</protein>
<accession>A0A023CU40</accession>